<keyword evidence="1" id="KW-1133">Transmembrane helix</keyword>
<evidence type="ECO:0000313" key="3">
    <source>
        <dbReference type="EMBL" id="SDY81212.1"/>
    </source>
</evidence>
<feature type="transmembrane region" description="Helical" evidence="1">
    <location>
        <begin position="40"/>
        <end position="63"/>
    </location>
</feature>
<dbReference type="OrthoDB" id="104711at2"/>
<dbReference type="GO" id="GO:0016717">
    <property type="term" value="F:oxidoreductase activity, acting on paired donors, with oxidation of a pair of donors resulting in the reduction of molecular oxygen to two molecules of water"/>
    <property type="evidence" value="ECO:0007669"/>
    <property type="project" value="TreeGrafter"/>
</dbReference>
<feature type="transmembrane region" description="Helical" evidence="1">
    <location>
        <begin position="207"/>
        <end position="227"/>
    </location>
</feature>
<protein>
    <submittedName>
        <fullName evidence="3">Linoleoyl-CoA desaturase</fullName>
    </submittedName>
</protein>
<dbReference type="Proteomes" id="UP000199249">
    <property type="component" value="Unassembled WGS sequence"/>
</dbReference>
<organism evidence="3 4">
    <name type="scientific">Hymenobacter psychrophilus</name>
    <dbReference type="NCBI Taxonomy" id="651662"/>
    <lineage>
        <taxon>Bacteria</taxon>
        <taxon>Pseudomonadati</taxon>
        <taxon>Bacteroidota</taxon>
        <taxon>Cytophagia</taxon>
        <taxon>Cytophagales</taxon>
        <taxon>Hymenobacteraceae</taxon>
        <taxon>Hymenobacter</taxon>
    </lineage>
</organism>
<dbReference type="RefSeq" id="WP_092743072.1">
    <property type="nucleotide sequence ID" value="NZ_FNOV01000014.1"/>
</dbReference>
<dbReference type="InterPro" id="IPR005804">
    <property type="entry name" value="FA_desaturase_dom"/>
</dbReference>
<feature type="domain" description="Fatty acid desaturase" evidence="2">
    <location>
        <begin position="71"/>
        <end position="337"/>
    </location>
</feature>
<accession>A0A1H3MWZ8</accession>
<keyword evidence="1" id="KW-0812">Transmembrane</keyword>
<dbReference type="EMBL" id="FNOV01000014">
    <property type="protein sequence ID" value="SDY81212.1"/>
    <property type="molecule type" value="Genomic_DNA"/>
</dbReference>
<dbReference type="PANTHER" id="PTHR19353:SF19">
    <property type="entry name" value="DELTA(5) FATTY ACID DESATURASE C-RELATED"/>
    <property type="match status" value="1"/>
</dbReference>
<keyword evidence="1" id="KW-0472">Membrane</keyword>
<dbReference type="InterPro" id="IPR012171">
    <property type="entry name" value="Fatty_acid_desaturase"/>
</dbReference>
<dbReference type="PIRSF" id="PIRSF015921">
    <property type="entry name" value="FA_sphinglp_des"/>
    <property type="match status" value="1"/>
</dbReference>
<dbReference type="PANTHER" id="PTHR19353">
    <property type="entry name" value="FATTY ACID DESATURASE 2"/>
    <property type="match status" value="1"/>
</dbReference>
<gene>
    <name evidence="3" type="ORF">SAMN04488069_11445</name>
</gene>
<keyword evidence="4" id="KW-1185">Reference proteome</keyword>
<feature type="transmembrane region" description="Helical" evidence="1">
    <location>
        <begin position="69"/>
        <end position="88"/>
    </location>
</feature>
<dbReference type="CDD" id="cd03506">
    <property type="entry name" value="Delta6-FADS-like"/>
    <property type="match status" value="1"/>
</dbReference>
<proteinExistence type="predicted"/>
<feature type="transmembrane region" description="Helical" evidence="1">
    <location>
        <begin position="233"/>
        <end position="254"/>
    </location>
</feature>
<sequence length="372" mass="42177">MSTTLRFSAKHDATFYATLRQRVDAYFTSRQLSRHANGRMWAKTVFFLACFVVLYGLVLFSPVGPGSRLVLAGLLGACNAFIGFNICHDALHGSFSADKRVNRVFSLLFNLVGANPYVWNLTHNVVHHTYTNIPGHDEDIEVAPGLIRLAPDDKWRPWQRFQHLYAFPLYGLASLSWIFRKDYVKFFQAKIGQHAARHPRREYFNLFFYKALYYLFFIALPLLVLPLPWEQVLLGFLVLHLVEGVVMGLVFQLAHVVEGTSFPAPDGSGTMQDAWAVHQLQTTANFAPHSGLASFFCGGLNRQIEHHLFPRVCHIHYPALAPIVRQTAREFGLPYLENPTFGAALRSHYRLLRRLGRPPVAVKPARLVAVHA</sequence>
<feature type="transmembrane region" description="Helical" evidence="1">
    <location>
        <begin position="161"/>
        <end position="179"/>
    </location>
</feature>
<evidence type="ECO:0000259" key="2">
    <source>
        <dbReference type="Pfam" id="PF00487"/>
    </source>
</evidence>
<reference evidence="4" key="1">
    <citation type="submission" date="2016-10" db="EMBL/GenBank/DDBJ databases">
        <authorList>
            <person name="Varghese N."/>
            <person name="Submissions S."/>
        </authorList>
    </citation>
    <scope>NUCLEOTIDE SEQUENCE [LARGE SCALE GENOMIC DNA]</scope>
    <source>
        <strain evidence="4">CGMCC 1.8975</strain>
    </source>
</reference>
<name>A0A1H3MWZ8_9BACT</name>
<dbReference type="AlphaFoldDB" id="A0A1H3MWZ8"/>
<dbReference type="STRING" id="651662.SAMN04488069_11445"/>
<feature type="transmembrane region" description="Helical" evidence="1">
    <location>
        <begin position="100"/>
        <end position="119"/>
    </location>
</feature>
<dbReference type="Pfam" id="PF00487">
    <property type="entry name" value="FA_desaturase"/>
    <property type="match status" value="1"/>
</dbReference>
<dbReference type="GO" id="GO:0008610">
    <property type="term" value="P:lipid biosynthetic process"/>
    <property type="evidence" value="ECO:0007669"/>
    <property type="project" value="UniProtKB-ARBA"/>
</dbReference>
<evidence type="ECO:0000256" key="1">
    <source>
        <dbReference type="SAM" id="Phobius"/>
    </source>
</evidence>
<dbReference type="GO" id="GO:0016020">
    <property type="term" value="C:membrane"/>
    <property type="evidence" value="ECO:0007669"/>
    <property type="project" value="TreeGrafter"/>
</dbReference>
<evidence type="ECO:0000313" key="4">
    <source>
        <dbReference type="Proteomes" id="UP000199249"/>
    </source>
</evidence>